<comment type="subunit">
    <text evidence="9">Homodimer.</text>
</comment>
<dbReference type="EC" id="2.4.2.18" evidence="9"/>
<dbReference type="InterPro" id="IPR000312">
    <property type="entry name" value="Glycosyl_Trfase_fam3"/>
</dbReference>
<evidence type="ECO:0000256" key="8">
    <source>
        <dbReference type="ARBA" id="ARBA00061188"/>
    </source>
</evidence>
<evidence type="ECO:0000313" key="12">
    <source>
        <dbReference type="EMBL" id="SQB99322.1"/>
    </source>
</evidence>
<feature type="binding site" evidence="9">
    <location>
        <position position="92"/>
    </location>
    <ligand>
        <name>5-phospho-alpha-D-ribose 1-diphosphate</name>
        <dbReference type="ChEBI" id="CHEBI:58017"/>
    </ligand>
</feature>
<feature type="binding site" evidence="9">
    <location>
        <begin position="102"/>
        <end position="105"/>
    </location>
    <ligand>
        <name>5-phospho-alpha-D-ribose 1-diphosphate</name>
        <dbReference type="ChEBI" id="CHEBI:58017"/>
    </ligand>
</feature>
<evidence type="ECO:0000256" key="1">
    <source>
        <dbReference type="ARBA" id="ARBA00004907"/>
    </source>
</evidence>
<name>A0A2X3B698_9HELI</name>
<dbReference type="SUPFAM" id="SSF47648">
    <property type="entry name" value="Nucleoside phosphorylase/phosphoribosyltransferase N-terminal domain"/>
    <property type="match status" value="1"/>
</dbReference>
<comment type="pathway">
    <text evidence="1 9">Amino-acid biosynthesis; L-tryptophan biosynthesis; L-tryptophan from chorismate: step 2/5.</text>
</comment>
<comment type="similarity">
    <text evidence="9">Belongs to the anthranilate phosphoribosyltransferase family.</text>
</comment>
<evidence type="ECO:0000256" key="2">
    <source>
        <dbReference type="ARBA" id="ARBA00022605"/>
    </source>
</evidence>
<evidence type="ECO:0000259" key="11">
    <source>
        <dbReference type="Pfam" id="PF02885"/>
    </source>
</evidence>
<dbReference type="Gene3D" id="3.40.1030.10">
    <property type="entry name" value="Nucleoside phosphorylase/phosphoribosyltransferase catalytic domain"/>
    <property type="match status" value="1"/>
</dbReference>
<dbReference type="HAMAP" id="MF_00211">
    <property type="entry name" value="TrpD"/>
    <property type="match status" value="1"/>
</dbReference>
<feature type="binding site" evidence="9">
    <location>
        <position position="104"/>
    </location>
    <ligand>
        <name>Mg(2+)</name>
        <dbReference type="ChEBI" id="CHEBI:18420"/>
        <label>1</label>
    </ligand>
</feature>
<keyword evidence="9" id="KW-0479">Metal-binding</keyword>
<evidence type="ECO:0000256" key="3">
    <source>
        <dbReference type="ARBA" id="ARBA00022676"/>
    </source>
</evidence>
<feature type="domain" description="Glycosyl transferase family 3" evidence="10">
    <location>
        <begin position="86"/>
        <end position="333"/>
    </location>
</feature>
<dbReference type="InterPro" id="IPR036320">
    <property type="entry name" value="Glycosyl_Trfase_fam3_N_dom_sf"/>
</dbReference>
<dbReference type="InterPro" id="IPR005940">
    <property type="entry name" value="Anthranilate_Pribosyl_Tfrase"/>
</dbReference>
<keyword evidence="3 9" id="KW-0328">Glycosyltransferase</keyword>
<comment type="caution">
    <text evidence="9">Lacks conserved residue(s) required for the propagation of feature annotation.</text>
</comment>
<keyword evidence="9" id="KW-0460">Magnesium</keyword>
<keyword evidence="6 9" id="KW-0057">Aromatic amino acid biosynthesis</keyword>
<gene>
    <name evidence="12" type="primary">trpD_2</name>
    <name evidence="9" type="synonym">trpD</name>
    <name evidence="12" type="ORF">NCTC13102_01688</name>
</gene>
<dbReference type="PANTHER" id="PTHR43285:SF2">
    <property type="entry name" value="ANTHRANILATE PHOSPHORIBOSYLTRANSFERASE"/>
    <property type="match status" value="1"/>
</dbReference>
<dbReference type="InterPro" id="IPR017459">
    <property type="entry name" value="Glycosyl_Trfase_fam3_N_dom"/>
</dbReference>
<comment type="cofactor">
    <cofactor evidence="9">
        <name>Mg(2+)</name>
        <dbReference type="ChEBI" id="CHEBI:18420"/>
    </cofactor>
    <text evidence="9">Binds 2 magnesium ions per monomer.</text>
</comment>
<feature type="domain" description="Glycosyl transferase family 3 N-terminal" evidence="11">
    <location>
        <begin position="17"/>
        <end position="78"/>
    </location>
</feature>
<evidence type="ECO:0000256" key="6">
    <source>
        <dbReference type="ARBA" id="ARBA00023141"/>
    </source>
</evidence>
<dbReference type="Pfam" id="PF02885">
    <property type="entry name" value="Glycos_trans_3N"/>
    <property type="match status" value="1"/>
</dbReference>
<dbReference type="GO" id="GO:0000162">
    <property type="term" value="P:L-tryptophan biosynthetic process"/>
    <property type="evidence" value="ECO:0007669"/>
    <property type="project" value="UniProtKB-UniRule"/>
</dbReference>
<feature type="binding site" evidence="9">
    <location>
        <begin position="120"/>
        <end position="128"/>
    </location>
    <ligand>
        <name>5-phospho-alpha-D-ribose 1-diphosphate</name>
        <dbReference type="ChEBI" id="CHEBI:58017"/>
    </ligand>
</feature>
<evidence type="ECO:0000256" key="4">
    <source>
        <dbReference type="ARBA" id="ARBA00022679"/>
    </source>
</evidence>
<feature type="binding site" evidence="9">
    <location>
        <position position="123"/>
    </location>
    <ligand>
        <name>anthranilate</name>
        <dbReference type="ChEBI" id="CHEBI:16567"/>
        <label>1</label>
    </ligand>
</feature>
<dbReference type="Gene3D" id="1.20.970.10">
    <property type="entry name" value="Transferase, Pyrimidine Nucleoside Phosphorylase, Chain C"/>
    <property type="match status" value="1"/>
</dbReference>
<dbReference type="FunFam" id="3.40.1030.10:FF:000002">
    <property type="entry name" value="Anthranilate phosphoribosyltransferase"/>
    <property type="match status" value="1"/>
</dbReference>
<dbReference type="GO" id="GO:0000287">
    <property type="term" value="F:magnesium ion binding"/>
    <property type="evidence" value="ECO:0007669"/>
    <property type="project" value="UniProtKB-UniRule"/>
</dbReference>
<comment type="catalytic activity">
    <reaction evidence="7 9">
        <text>N-(5-phospho-beta-D-ribosyl)anthranilate + diphosphate = 5-phospho-alpha-D-ribose 1-diphosphate + anthranilate</text>
        <dbReference type="Rhea" id="RHEA:11768"/>
        <dbReference type="ChEBI" id="CHEBI:16567"/>
        <dbReference type="ChEBI" id="CHEBI:18277"/>
        <dbReference type="ChEBI" id="CHEBI:33019"/>
        <dbReference type="ChEBI" id="CHEBI:58017"/>
        <dbReference type="EC" id="2.4.2.18"/>
    </reaction>
</comment>
<comment type="similarity">
    <text evidence="8">In the C-terminal section; belongs to the anthranilate phosphoribosyltransferase family.</text>
</comment>
<feature type="binding site" evidence="9">
    <location>
        <position position="92"/>
    </location>
    <ligand>
        <name>anthranilate</name>
        <dbReference type="ChEBI" id="CHEBI:16567"/>
        <label>1</label>
    </ligand>
</feature>
<dbReference type="NCBIfam" id="TIGR01245">
    <property type="entry name" value="trpD"/>
    <property type="match status" value="1"/>
</dbReference>
<dbReference type="SUPFAM" id="SSF52418">
    <property type="entry name" value="Nucleoside phosphorylase/phosphoribosyltransferase catalytic domain"/>
    <property type="match status" value="1"/>
</dbReference>
<keyword evidence="12" id="KW-0315">Glutamine amidotransferase</keyword>
<comment type="function">
    <text evidence="9">Catalyzes the transfer of the phosphoribosyl group of 5-phosphorylribose-1-pyrophosphate (PRPP) to anthranilate to yield N-(5'-phosphoribosyl)-anthranilate (PRA).</text>
</comment>
<dbReference type="UniPathway" id="UPA00035">
    <property type="reaction ID" value="UER00041"/>
</dbReference>
<keyword evidence="5 9" id="KW-0822">Tryptophan biosynthesis</keyword>
<feature type="binding site" evidence="9">
    <location>
        <position position="238"/>
    </location>
    <ligand>
        <name>Mg(2+)</name>
        <dbReference type="ChEBI" id="CHEBI:18420"/>
        <label>1</label>
    </ligand>
</feature>
<keyword evidence="4 9" id="KW-0808">Transferase</keyword>
<evidence type="ECO:0000259" key="10">
    <source>
        <dbReference type="Pfam" id="PF00591"/>
    </source>
</evidence>
<evidence type="ECO:0000256" key="7">
    <source>
        <dbReference type="ARBA" id="ARBA00052328"/>
    </source>
</evidence>
<feature type="binding site" evidence="9">
    <location>
        <position position="100"/>
    </location>
    <ligand>
        <name>5-phospho-alpha-D-ribose 1-diphosphate</name>
        <dbReference type="ChEBI" id="CHEBI:58017"/>
    </ligand>
</feature>
<accession>A0A2X3B698</accession>
<proteinExistence type="inferred from homology"/>
<evidence type="ECO:0000313" key="13">
    <source>
        <dbReference type="Proteomes" id="UP000250166"/>
    </source>
</evidence>
<organism evidence="12 13">
    <name type="scientific">Helicobacter fennelliae</name>
    <dbReference type="NCBI Taxonomy" id="215"/>
    <lineage>
        <taxon>Bacteria</taxon>
        <taxon>Pseudomonadati</taxon>
        <taxon>Campylobacterota</taxon>
        <taxon>Epsilonproteobacteria</taxon>
        <taxon>Campylobacterales</taxon>
        <taxon>Helicobacteraceae</taxon>
        <taxon>Helicobacter</taxon>
    </lineage>
</organism>
<dbReference type="GO" id="GO:0005829">
    <property type="term" value="C:cytosol"/>
    <property type="evidence" value="ECO:0007669"/>
    <property type="project" value="TreeGrafter"/>
</dbReference>
<dbReference type="EMBL" id="UAWL01000006">
    <property type="protein sequence ID" value="SQB99322.1"/>
    <property type="molecule type" value="Genomic_DNA"/>
</dbReference>
<reference evidence="12 13" key="1">
    <citation type="submission" date="2018-06" db="EMBL/GenBank/DDBJ databases">
        <authorList>
            <consortium name="Pathogen Informatics"/>
            <person name="Doyle S."/>
        </authorList>
    </citation>
    <scope>NUCLEOTIDE SEQUENCE [LARGE SCALE GENOMIC DNA]</scope>
    <source>
        <strain evidence="12 13">NCTC13102</strain>
    </source>
</reference>
<evidence type="ECO:0000256" key="5">
    <source>
        <dbReference type="ARBA" id="ARBA00022822"/>
    </source>
</evidence>
<dbReference type="InterPro" id="IPR035902">
    <property type="entry name" value="Nuc_phospho_transferase"/>
</dbReference>
<protein>
    <recommendedName>
        <fullName evidence="9">Anthranilate phosphoribosyltransferase</fullName>
        <ecNumber evidence="9">2.4.2.18</ecNumber>
    </recommendedName>
</protein>
<feature type="binding site" evidence="9">
    <location>
        <position position="238"/>
    </location>
    <ligand>
        <name>Mg(2+)</name>
        <dbReference type="ChEBI" id="CHEBI:18420"/>
        <label>2</label>
    </ligand>
</feature>
<sequence>MQNKLNEAKTKDMAIKKAIIELTQKHNLSQDMAFAVMNEIMQGFASPVQISAYLTALSMKGENIDEITASALSMRAHCVRLLHDMDALEIVGTGGDHSNSFNISTTAALIVSSAGVKVAKHGNRAASSKCGAADVLEALGVNITIPPEKSKELLESINICFLFAQNYHIAMKYVAPIRKELGIRTIFNILGPLSNPAGANMELLGVYDESLVEPMAKVMQNLGVKRGMVVYGMDKIDEISLSSETKIAEINKNELKFYTFHPRDVGFSLCDKSDLVGGDATQNAKIIREILEGKEKGAKRDVATLNAGAALYIAGMAKSIESGVRMAEKQIDNKLALAQLERFIKESNK</sequence>
<feature type="binding site" evidence="9">
    <location>
        <position position="237"/>
    </location>
    <ligand>
        <name>Mg(2+)</name>
        <dbReference type="ChEBI" id="CHEBI:18420"/>
        <label>2</label>
    </ligand>
</feature>
<feature type="binding site" evidence="9">
    <location>
        <begin position="95"/>
        <end position="96"/>
    </location>
    <ligand>
        <name>5-phospho-alpha-D-ribose 1-diphosphate</name>
        <dbReference type="ChEBI" id="CHEBI:58017"/>
    </ligand>
</feature>
<dbReference type="Proteomes" id="UP000250166">
    <property type="component" value="Unassembled WGS sequence"/>
</dbReference>
<dbReference type="RefSeq" id="WP_220086692.1">
    <property type="nucleotide sequence ID" value="NZ_UAWL01000006.1"/>
</dbReference>
<dbReference type="GO" id="GO:0004048">
    <property type="term" value="F:anthranilate phosphoribosyltransferase activity"/>
    <property type="evidence" value="ECO:0007669"/>
    <property type="project" value="UniProtKB-UniRule"/>
</dbReference>
<dbReference type="AlphaFoldDB" id="A0A2X3B698"/>
<dbReference type="PANTHER" id="PTHR43285">
    <property type="entry name" value="ANTHRANILATE PHOSPHORIBOSYLTRANSFERASE"/>
    <property type="match status" value="1"/>
</dbReference>
<feature type="binding site" evidence="9">
    <location>
        <position position="178"/>
    </location>
    <ligand>
        <name>anthranilate</name>
        <dbReference type="ChEBI" id="CHEBI:16567"/>
        <label>2</label>
    </ligand>
</feature>
<keyword evidence="2 9" id="KW-0028">Amino-acid biosynthesis</keyword>
<feature type="binding site" evidence="9">
    <location>
        <position position="132"/>
    </location>
    <ligand>
        <name>5-phospho-alpha-D-ribose 1-diphosphate</name>
        <dbReference type="ChEBI" id="CHEBI:58017"/>
    </ligand>
</feature>
<dbReference type="Pfam" id="PF00591">
    <property type="entry name" value="Glycos_transf_3"/>
    <property type="match status" value="1"/>
</dbReference>
<evidence type="ECO:0000256" key="9">
    <source>
        <dbReference type="HAMAP-Rule" id="MF_00211"/>
    </source>
</evidence>